<dbReference type="Gene3D" id="2.40.30.200">
    <property type="match status" value="1"/>
</dbReference>
<evidence type="ECO:0000313" key="3">
    <source>
        <dbReference type="Proteomes" id="UP000352698"/>
    </source>
</evidence>
<dbReference type="RefSeq" id="WP_010738472.1">
    <property type="nucleotide sequence ID" value="NZ_CABEEP010000001.1"/>
</dbReference>
<dbReference type="EMBL" id="CABEEP010000001">
    <property type="protein sequence ID" value="VTQ59639.1"/>
    <property type="molecule type" value="Genomic_DNA"/>
</dbReference>
<sequence length="244" mass="28114">MRDGNNRYKYGITFNGKHSTDFGLDVLDEKEFELPEKEKILVDLPHSNLVYDFSEVYGDQNYSERTITFPFLIIDREEMTKEALYRLWTKVVNWLMQPTTKTKLIDDVMLDYYYLAEVQEAPTFEEAVRFGTLTVKFQCYPFRISESLESNDNWDEFDLEDGFAQTTSYTIDGFRVLKYVNAGIGVVTPTVTARGIFTIQKDGQTFKIYSGTGTSDALVLKNGENILYVTGTGTLTIDFRKEII</sequence>
<protein>
    <submittedName>
        <fullName evidence="2">Phage-related protein</fullName>
    </submittedName>
</protein>
<accession>A0A7Z9ATR0</accession>
<name>A0A7Z9ATR0_ENTHR</name>
<comment type="caution">
    <text evidence="2">The sequence shown here is derived from an EMBL/GenBank/DDBJ whole genome shotgun (WGS) entry which is preliminary data.</text>
</comment>
<dbReference type="AlphaFoldDB" id="A0A7Z9ATR0"/>
<dbReference type="InterPro" id="IPR008841">
    <property type="entry name" value="Siphovirus-type_tail_N"/>
</dbReference>
<gene>
    <name evidence="2" type="ORF">NCTC12204_00435</name>
</gene>
<organism evidence="2 3">
    <name type="scientific">Enterococcus hirae</name>
    <dbReference type="NCBI Taxonomy" id="1354"/>
    <lineage>
        <taxon>Bacteria</taxon>
        <taxon>Bacillati</taxon>
        <taxon>Bacillota</taxon>
        <taxon>Bacilli</taxon>
        <taxon>Lactobacillales</taxon>
        <taxon>Enterococcaceae</taxon>
        <taxon>Enterococcus</taxon>
    </lineage>
</organism>
<feature type="domain" description="Siphovirus-type tail component RIFT-related" evidence="1">
    <location>
        <begin position="57"/>
        <end position="139"/>
    </location>
</feature>
<dbReference type="Pfam" id="PF05709">
    <property type="entry name" value="Sipho_tail"/>
    <property type="match status" value="1"/>
</dbReference>
<evidence type="ECO:0000313" key="2">
    <source>
        <dbReference type="EMBL" id="VTQ59639.1"/>
    </source>
</evidence>
<evidence type="ECO:0000259" key="1">
    <source>
        <dbReference type="Pfam" id="PF05709"/>
    </source>
</evidence>
<proteinExistence type="predicted"/>
<dbReference type="Proteomes" id="UP000352698">
    <property type="component" value="Unassembled WGS sequence"/>
</dbReference>
<reference evidence="2 3" key="1">
    <citation type="submission" date="2019-05" db="EMBL/GenBank/DDBJ databases">
        <authorList>
            <consortium name="Pathogen Informatics"/>
        </authorList>
    </citation>
    <scope>NUCLEOTIDE SEQUENCE [LARGE SCALE GENOMIC DNA]</scope>
    <source>
        <strain evidence="2 3">NCTC12204</strain>
    </source>
</reference>